<evidence type="ECO:0000259" key="3">
    <source>
        <dbReference type="Pfam" id="PF01757"/>
    </source>
</evidence>
<protein>
    <submittedName>
        <fullName evidence="4">Acyltransferase family protein</fullName>
    </submittedName>
</protein>
<feature type="transmembrane region" description="Helical" evidence="1">
    <location>
        <begin position="270"/>
        <end position="297"/>
    </location>
</feature>
<dbReference type="GO" id="GO:0016747">
    <property type="term" value="F:acyltransferase activity, transferring groups other than amino-acyl groups"/>
    <property type="evidence" value="ECO:0007669"/>
    <property type="project" value="InterPro"/>
</dbReference>
<keyword evidence="4" id="KW-0012">Acyltransferase</keyword>
<feature type="domain" description="Acyltransferase 3" evidence="3">
    <location>
        <begin position="231"/>
        <end position="632"/>
    </location>
</feature>
<feature type="transmembrane region" description="Helical" evidence="1">
    <location>
        <begin position="544"/>
        <end position="565"/>
    </location>
</feature>
<dbReference type="eggNOG" id="KOG3700">
    <property type="taxonomic scope" value="Eukaryota"/>
</dbReference>
<dbReference type="Pfam" id="PF01757">
    <property type="entry name" value="Acyl_transf_3"/>
    <property type="match status" value="1"/>
</dbReference>
<feature type="transmembrane region" description="Helical" evidence="1">
    <location>
        <begin position="317"/>
        <end position="340"/>
    </location>
</feature>
<evidence type="ECO:0000256" key="2">
    <source>
        <dbReference type="SAM" id="SignalP"/>
    </source>
</evidence>
<feature type="transmembrane region" description="Helical" evidence="1">
    <location>
        <begin position="577"/>
        <end position="602"/>
    </location>
</feature>
<dbReference type="InParanoid" id="I7MA37"/>
<dbReference type="InterPro" id="IPR002656">
    <property type="entry name" value="Acyl_transf_3_dom"/>
</dbReference>
<organism evidence="4 5">
    <name type="scientific">Tetrahymena thermophila (strain SB210)</name>
    <dbReference type="NCBI Taxonomy" id="312017"/>
    <lineage>
        <taxon>Eukaryota</taxon>
        <taxon>Sar</taxon>
        <taxon>Alveolata</taxon>
        <taxon>Ciliophora</taxon>
        <taxon>Intramacronucleata</taxon>
        <taxon>Oligohymenophorea</taxon>
        <taxon>Hymenostomatida</taxon>
        <taxon>Tetrahymenina</taxon>
        <taxon>Tetrahymenidae</taxon>
        <taxon>Tetrahymena</taxon>
    </lineage>
</organism>
<keyword evidence="4" id="KW-0808">Transferase</keyword>
<dbReference type="InterPro" id="IPR052728">
    <property type="entry name" value="O2_lipid_transport_reg"/>
</dbReference>
<reference evidence="5" key="1">
    <citation type="journal article" date="2006" name="PLoS Biol.">
        <title>Macronuclear genome sequence of the ciliate Tetrahymena thermophila, a model eukaryote.</title>
        <authorList>
            <person name="Eisen J.A."/>
            <person name="Coyne R.S."/>
            <person name="Wu M."/>
            <person name="Wu D."/>
            <person name="Thiagarajan M."/>
            <person name="Wortman J.R."/>
            <person name="Badger J.H."/>
            <person name="Ren Q."/>
            <person name="Amedeo P."/>
            <person name="Jones K.M."/>
            <person name="Tallon L.J."/>
            <person name="Delcher A.L."/>
            <person name="Salzberg S.L."/>
            <person name="Silva J.C."/>
            <person name="Haas B.J."/>
            <person name="Majoros W.H."/>
            <person name="Farzad M."/>
            <person name="Carlton J.M."/>
            <person name="Smith R.K. Jr."/>
            <person name="Garg J."/>
            <person name="Pearlman R.E."/>
            <person name="Karrer K.M."/>
            <person name="Sun L."/>
            <person name="Manning G."/>
            <person name="Elde N.C."/>
            <person name="Turkewitz A.P."/>
            <person name="Asai D.J."/>
            <person name="Wilkes D.E."/>
            <person name="Wang Y."/>
            <person name="Cai H."/>
            <person name="Collins K."/>
            <person name="Stewart B.A."/>
            <person name="Lee S.R."/>
            <person name="Wilamowska K."/>
            <person name="Weinberg Z."/>
            <person name="Ruzzo W.L."/>
            <person name="Wloga D."/>
            <person name="Gaertig J."/>
            <person name="Frankel J."/>
            <person name="Tsao C.-C."/>
            <person name="Gorovsky M.A."/>
            <person name="Keeling P.J."/>
            <person name="Waller R.F."/>
            <person name="Patron N.J."/>
            <person name="Cherry J.M."/>
            <person name="Stover N.A."/>
            <person name="Krieger C.J."/>
            <person name="del Toro C."/>
            <person name="Ryder H.F."/>
            <person name="Williamson S.C."/>
            <person name="Barbeau R.A."/>
            <person name="Hamilton E.P."/>
            <person name="Orias E."/>
        </authorList>
    </citation>
    <scope>NUCLEOTIDE SEQUENCE [LARGE SCALE GENOMIC DNA]</scope>
    <source>
        <strain evidence="5">SB210</strain>
    </source>
</reference>
<accession>I7MA37</accession>
<feature type="transmembrane region" description="Helical" evidence="1">
    <location>
        <begin position="386"/>
        <end position="407"/>
    </location>
</feature>
<dbReference type="PANTHER" id="PTHR11161:SF0">
    <property type="entry name" value="O-ACYLTRANSFERASE LIKE PROTEIN"/>
    <property type="match status" value="1"/>
</dbReference>
<dbReference type="RefSeq" id="XP_001023895.1">
    <property type="nucleotide sequence ID" value="XM_001023895.1"/>
</dbReference>
<feature type="signal peptide" evidence="2">
    <location>
        <begin position="1"/>
        <end position="19"/>
    </location>
</feature>
<dbReference type="Proteomes" id="UP000009168">
    <property type="component" value="Unassembled WGS sequence"/>
</dbReference>
<dbReference type="HOGENOM" id="CLU_007874_1_0_1"/>
<dbReference type="PANTHER" id="PTHR11161">
    <property type="entry name" value="O-ACYLTRANSFERASE"/>
    <property type="match status" value="1"/>
</dbReference>
<evidence type="ECO:0000313" key="5">
    <source>
        <dbReference type="Proteomes" id="UP000009168"/>
    </source>
</evidence>
<sequence length="712" mass="82476">MIKLLLCLIYFILLKHINTSQIDGSFQPCQDYLVSAINQIIIDKNITESSIFQTLQFSSRTWNDQGDVEGCINQENMAFVEMTYQLSDGELYRGLCLKSVCNHQILEENKQILQEFSNEFSLGINFTQITFSGNKPIYPTTSSAAFIVMATVLCIIAFFNLVSIFINTYNQVIKRRPNTSLISSTVSECQQNSSSQQRQFIASQIISQFNFIGHLQKVFILKSNNEDLNIFNGIRTFSFLQVILGHEFFSRLSYMQNPQDLQIIVKDNPIFLFISSCLFSVDVFFLLGGFFVSYVAADAKLLNNFNLKDPIKAFSCYFLALVNRIVRILPTYFVALMIFWKLVPYFGQSPTWQRYIIHAGECDDIWWQKLLFIDNLIKPKSKCFGWGWYLSNDLQMYLFSMILIMIYATNKRIGKWCIALSVIIFCAVSIWLSFKYNLLIPVNAQTFALNIGDNYYYKPWARCPPYLFGLLFGIFYKEYQIDKQNQTKFSFFSQISNTIGHTYFKFFIYLIGLGIIFTFIWAPLPLLQNGSDYWSSNIQHTWQGVVRLFYTIGVCLVCMPAIFGSKDLIVQILSCKLFALLARFSFSGYLIHYIIIAFNLWNSYDAMYFSFSELFYHFLGVTMIVLLFGLLLHLAVEQPVVGLSNIIFNGKRNSNNQRTDSKQSLNSRTITQPFLKNYLDSTLSTDQNKQSQIAFYEKQELNQNVQNNKNQF</sequence>
<keyword evidence="1" id="KW-1133">Transmembrane helix</keyword>
<feature type="transmembrane region" description="Helical" evidence="1">
    <location>
        <begin position="614"/>
        <end position="636"/>
    </location>
</feature>
<gene>
    <name evidence="4" type="ORF">TTHERM_00473120</name>
</gene>
<dbReference type="EMBL" id="GG662472">
    <property type="protein sequence ID" value="EAS03650.1"/>
    <property type="molecule type" value="Genomic_DNA"/>
</dbReference>
<keyword evidence="1" id="KW-0472">Membrane</keyword>
<feature type="transmembrane region" description="Helical" evidence="1">
    <location>
        <begin position="413"/>
        <end position="434"/>
    </location>
</feature>
<feature type="transmembrane region" description="Helical" evidence="1">
    <location>
        <begin position="506"/>
        <end position="524"/>
    </location>
</feature>
<keyword evidence="1" id="KW-0812">Transmembrane</keyword>
<keyword evidence="5" id="KW-1185">Reference proteome</keyword>
<dbReference type="OrthoDB" id="207378at2759"/>
<name>I7MA37_TETTS</name>
<dbReference type="OMA" id="QGQYCKL"/>
<keyword evidence="2" id="KW-0732">Signal</keyword>
<evidence type="ECO:0000256" key="1">
    <source>
        <dbReference type="SAM" id="Phobius"/>
    </source>
</evidence>
<proteinExistence type="predicted"/>
<feature type="transmembrane region" description="Helical" evidence="1">
    <location>
        <begin position="144"/>
        <end position="166"/>
    </location>
</feature>
<dbReference type="AlphaFoldDB" id="I7MA37"/>
<dbReference type="KEGG" id="tet:TTHERM_00473120"/>
<dbReference type="GeneID" id="7832455"/>
<feature type="chain" id="PRO_5003712200" evidence="2">
    <location>
        <begin position="20"/>
        <end position="712"/>
    </location>
</feature>
<evidence type="ECO:0000313" key="4">
    <source>
        <dbReference type="EMBL" id="EAS03650.1"/>
    </source>
</evidence>